<evidence type="ECO:0000313" key="6">
    <source>
        <dbReference type="Proteomes" id="UP000177996"/>
    </source>
</evidence>
<dbReference type="PANTHER" id="PTHR32319">
    <property type="entry name" value="BACTERIAL HEMOLYSIN-LIKE PROTEIN"/>
    <property type="match status" value="1"/>
</dbReference>
<name>A0A1G2D3Z2_9BACT</name>
<dbReference type="SUPFAM" id="SSF55174">
    <property type="entry name" value="Alpha-L RNA-binding motif"/>
    <property type="match status" value="1"/>
</dbReference>
<dbReference type="AlphaFoldDB" id="A0A1G2D3Z2"/>
<proteinExistence type="inferred from homology"/>
<evidence type="ECO:0000256" key="1">
    <source>
        <dbReference type="ARBA" id="ARBA00022884"/>
    </source>
</evidence>
<dbReference type="PROSITE" id="PS50889">
    <property type="entry name" value="S4"/>
    <property type="match status" value="1"/>
</dbReference>
<dbReference type="Gene3D" id="3.10.290.10">
    <property type="entry name" value="RNA-binding S4 domain"/>
    <property type="match status" value="1"/>
</dbReference>
<dbReference type="Pfam" id="PF01728">
    <property type="entry name" value="FtsJ"/>
    <property type="match status" value="1"/>
</dbReference>
<dbReference type="CDD" id="cd02440">
    <property type="entry name" value="AdoMet_MTases"/>
    <property type="match status" value="1"/>
</dbReference>
<dbReference type="STRING" id="1798661.A3D65_02690"/>
<dbReference type="SUPFAM" id="SSF53335">
    <property type="entry name" value="S-adenosyl-L-methionine-dependent methyltransferases"/>
    <property type="match status" value="1"/>
</dbReference>
<dbReference type="GO" id="GO:0032259">
    <property type="term" value="P:methylation"/>
    <property type="evidence" value="ECO:0007669"/>
    <property type="project" value="InterPro"/>
</dbReference>
<accession>A0A1G2D3Z2</accession>
<dbReference type="InterPro" id="IPR029063">
    <property type="entry name" value="SAM-dependent_MTases_sf"/>
</dbReference>
<dbReference type="GO" id="GO:0003723">
    <property type="term" value="F:RNA binding"/>
    <property type="evidence" value="ECO:0007669"/>
    <property type="project" value="UniProtKB-KW"/>
</dbReference>
<feature type="domain" description="RNA-binding S4" evidence="4">
    <location>
        <begin position="10"/>
        <end position="72"/>
    </location>
</feature>
<dbReference type="EMBL" id="MHLL01000039">
    <property type="protein sequence ID" value="OGZ08237.1"/>
    <property type="molecule type" value="Genomic_DNA"/>
</dbReference>
<dbReference type="PANTHER" id="PTHR32319:SF0">
    <property type="entry name" value="BACTERIAL HEMOLYSIN-LIKE PROTEIN"/>
    <property type="match status" value="1"/>
</dbReference>
<comment type="caution">
    <text evidence="5">The sequence shown here is derived from an EMBL/GenBank/DDBJ whole genome shotgun (WGS) entry which is preliminary data.</text>
</comment>
<evidence type="ECO:0000259" key="4">
    <source>
        <dbReference type="SMART" id="SM00363"/>
    </source>
</evidence>
<dbReference type="InterPro" id="IPR036986">
    <property type="entry name" value="S4_RNA-bd_sf"/>
</dbReference>
<dbReference type="Proteomes" id="UP000177996">
    <property type="component" value="Unassembled WGS sequence"/>
</dbReference>
<dbReference type="Pfam" id="PF01479">
    <property type="entry name" value="S4"/>
    <property type="match status" value="1"/>
</dbReference>
<keyword evidence="1 3" id="KW-0694">RNA-binding</keyword>
<dbReference type="Gene3D" id="3.40.50.150">
    <property type="entry name" value="Vaccinia Virus protein VP39"/>
    <property type="match status" value="1"/>
</dbReference>
<dbReference type="SMART" id="SM00363">
    <property type="entry name" value="S4"/>
    <property type="match status" value="1"/>
</dbReference>
<sequence length="250" mass="26960">MPEKKGEKNIRLDRALFLRRLVSSRARGEALIKEGGVSVNGVVVKNKSALVRDADVVALLMKESAWVSRGALKLLHALELWKINPKGKTVIDIGASTGGFTEVLLSRGAKKVYAVDVGHGQLAEKLLADPRVVNMEGIHIEKLSPSDVEGIAGMVVIDASFISLEKVLPKAKELLKKKGVLVALIKPQFEVGKARIKKGIVNDPKLHAEVCRKIEGVAQELGFAVLGVILSPVLGGDGNKEFLLFARREA</sequence>
<dbReference type="NCBIfam" id="TIGR00478">
    <property type="entry name" value="tly"/>
    <property type="match status" value="1"/>
</dbReference>
<evidence type="ECO:0000256" key="2">
    <source>
        <dbReference type="ARBA" id="ARBA00029460"/>
    </source>
</evidence>
<gene>
    <name evidence="5" type="ORF">A3D65_02690</name>
</gene>
<dbReference type="InterPro" id="IPR002942">
    <property type="entry name" value="S4_RNA-bd"/>
</dbReference>
<evidence type="ECO:0000313" key="5">
    <source>
        <dbReference type="EMBL" id="OGZ08237.1"/>
    </source>
</evidence>
<evidence type="ECO:0000256" key="3">
    <source>
        <dbReference type="PROSITE-ProRule" id="PRU00182"/>
    </source>
</evidence>
<reference evidence="5 6" key="1">
    <citation type="journal article" date="2016" name="Nat. Commun.">
        <title>Thousands of microbial genomes shed light on interconnected biogeochemical processes in an aquifer system.</title>
        <authorList>
            <person name="Anantharaman K."/>
            <person name="Brown C.T."/>
            <person name="Hug L.A."/>
            <person name="Sharon I."/>
            <person name="Castelle C.J."/>
            <person name="Probst A.J."/>
            <person name="Thomas B.C."/>
            <person name="Singh A."/>
            <person name="Wilkins M.J."/>
            <person name="Karaoz U."/>
            <person name="Brodie E.L."/>
            <person name="Williams K.H."/>
            <person name="Hubbard S.S."/>
            <person name="Banfield J.F."/>
        </authorList>
    </citation>
    <scope>NUCLEOTIDE SEQUENCE [LARGE SCALE GENOMIC DNA]</scope>
</reference>
<dbReference type="InterPro" id="IPR002877">
    <property type="entry name" value="RNA_MeTrfase_FtsJ_dom"/>
</dbReference>
<protein>
    <recommendedName>
        <fullName evidence="4">RNA-binding S4 domain-containing protein</fullName>
    </recommendedName>
</protein>
<dbReference type="PIRSF" id="PIRSF005578">
    <property type="entry name" value="TlyA"/>
    <property type="match status" value="1"/>
</dbReference>
<dbReference type="InterPro" id="IPR004538">
    <property type="entry name" value="Hemolysin_A/TlyA"/>
</dbReference>
<dbReference type="InterPro" id="IPR047048">
    <property type="entry name" value="TlyA"/>
</dbReference>
<organism evidence="5 6">
    <name type="scientific">Candidatus Lloydbacteria bacterium RIFCSPHIGHO2_02_FULL_50_13</name>
    <dbReference type="NCBI Taxonomy" id="1798661"/>
    <lineage>
        <taxon>Bacteria</taxon>
        <taxon>Candidatus Lloydiibacteriota</taxon>
    </lineage>
</organism>
<dbReference type="GO" id="GO:0008168">
    <property type="term" value="F:methyltransferase activity"/>
    <property type="evidence" value="ECO:0007669"/>
    <property type="project" value="InterPro"/>
</dbReference>
<comment type="similarity">
    <text evidence="2">Belongs to the TlyA family.</text>
</comment>